<evidence type="ECO:0000259" key="4">
    <source>
        <dbReference type="PROSITE" id="PS50002"/>
    </source>
</evidence>
<evidence type="ECO:0000313" key="5">
    <source>
        <dbReference type="EMBL" id="RPD58534.1"/>
    </source>
</evidence>
<evidence type="ECO:0000313" key="6">
    <source>
        <dbReference type="Proteomes" id="UP000313359"/>
    </source>
</evidence>
<dbReference type="AlphaFoldDB" id="A0A5C2S677"/>
<dbReference type="STRING" id="1328759.A0A5C2S677"/>
<accession>A0A5C2S677</accession>
<dbReference type="PRINTS" id="PR00452">
    <property type="entry name" value="SH3DOMAIN"/>
</dbReference>
<feature type="region of interest" description="Disordered" evidence="3">
    <location>
        <begin position="65"/>
        <end position="122"/>
    </location>
</feature>
<keyword evidence="6" id="KW-1185">Reference proteome</keyword>
<feature type="region of interest" description="Disordered" evidence="3">
    <location>
        <begin position="159"/>
        <end position="262"/>
    </location>
</feature>
<dbReference type="PROSITE" id="PS50002">
    <property type="entry name" value="SH3"/>
    <property type="match status" value="1"/>
</dbReference>
<dbReference type="PANTHER" id="PTHR14167">
    <property type="entry name" value="SH3 DOMAIN-CONTAINING"/>
    <property type="match status" value="1"/>
</dbReference>
<protein>
    <recommendedName>
        <fullName evidence="4">SH3 domain-containing protein</fullName>
    </recommendedName>
</protein>
<evidence type="ECO:0000256" key="2">
    <source>
        <dbReference type="PROSITE-ProRule" id="PRU00192"/>
    </source>
</evidence>
<dbReference type="PRINTS" id="PR00499">
    <property type="entry name" value="P67PHOX"/>
</dbReference>
<keyword evidence="1 2" id="KW-0728">SH3 domain</keyword>
<dbReference type="InterPro" id="IPR001452">
    <property type="entry name" value="SH3_domain"/>
</dbReference>
<dbReference type="SMART" id="SM00326">
    <property type="entry name" value="SH3"/>
    <property type="match status" value="1"/>
</dbReference>
<organism evidence="5 6">
    <name type="scientific">Lentinus tigrinus ALCF2SS1-6</name>
    <dbReference type="NCBI Taxonomy" id="1328759"/>
    <lineage>
        <taxon>Eukaryota</taxon>
        <taxon>Fungi</taxon>
        <taxon>Dikarya</taxon>
        <taxon>Basidiomycota</taxon>
        <taxon>Agaricomycotina</taxon>
        <taxon>Agaricomycetes</taxon>
        <taxon>Polyporales</taxon>
        <taxon>Polyporaceae</taxon>
        <taxon>Lentinus</taxon>
    </lineage>
</organism>
<feature type="compositionally biased region" description="Pro residues" evidence="3">
    <location>
        <begin position="168"/>
        <end position="182"/>
    </location>
</feature>
<dbReference type="FunFam" id="2.30.30.40:FF:000072">
    <property type="entry name" value="Unconventional Myosin IB"/>
    <property type="match status" value="1"/>
</dbReference>
<dbReference type="Proteomes" id="UP000313359">
    <property type="component" value="Unassembled WGS sequence"/>
</dbReference>
<name>A0A5C2S677_9APHY</name>
<proteinExistence type="predicted"/>
<dbReference type="CDD" id="cd00174">
    <property type="entry name" value="SH3"/>
    <property type="match status" value="1"/>
</dbReference>
<dbReference type="OrthoDB" id="10263741at2759"/>
<gene>
    <name evidence="5" type="ORF">L227DRAFT_576923</name>
</gene>
<dbReference type="SUPFAM" id="SSF50044">
    <property type="entry name" value="SH3-domain"/>
    <property type="match status" value="1"/>
</dbReference>
<evidence type="ECO:0000256" key="3">
    <source>
        <dbReference type="SAM" id="MobiDB-lite"/>
    </source>
</evidence>
<dbReference type="Gene3D" id="2.30.30.40">
    <property type="entry name" value="SH3 Domains"/>
    <property type="match status" value="1"/>
</dbReference>
<sequence length="294" mass="31234">EKENGKESKKRVIALHDFAAGSTDELSFKVGDQIDVVSEVLDGWWMGELYGKRGLFPTTYTEVINSSSSSLPSKPPLPQRPPSSLTRSLGLGSANGGSNAASSLSSLEDGGHPFGDHNATIGGQKRYEDSIHSSVHMSDTDDDSSSLMHVQRVNDSFSSKYMTGLPEPITPSPAPSTVPPIPARRGADAAPGTSGSPAKKAPPPPPPRRSTITNSPAITPPALPSRPATLRSQSSASSSASYVTVANTGVDPDGITYSPFDSPREENMRFGCAEFKQNPFKPQGFCNNCFRLHY</sequence>
<feature type="non-terminal residue" evidence="5">
    <location>
        <position position="1"/>
    </location>
</feature>
<dbReference type="Pfam" id="PF00018">
    <property type="entry name" value="SH3_1"/>
    <property type="match status" value="1"/>
</dbReference>
<reference evidence="5" key="1">
    <citation type="journal article" date="2018" name="Genome Biol. Evol.">
        <title>Genomics and development of Lentinus tigrinus, a white-rot wood-decaying mushroom with dimorphic fruiting bodies.</title>
        <authorList>
            <person name="Wu B."/>
            <person name="Xu Z."/>
            <person name="Knudson A."/>
            <person name="Carlson A."/>
            <person name="Chen N."/>
            <person name="Kovaka S."/>
            <person name="LaButti K."/>
            <person name="Lipzen A."/>
            <person name="Pennachio C."/>
            <person name="Riley R."/>
            <person name="Schakwitz W."/>
            <person name="Umezawa K."/>
            <person name="Ohm R.A."/>
            <person name="Grigoriev I.V."/>
            <person name="Nagy L.G."/>
            <person name="Gibbons J."/>
            <person name="Hibbett D."/>
        </authorList>
    </citation>
    <scope>NUCLEOTIDE SEQUENCE [LARGE SCALE GENOMIC DNA]</scope>
    <source>
        <strain evidence="5">ALCF2SS1-6</strain>
    </source>
</reference>
<feature type="compositionally biased region" description="Low complexity" evidence="3">
    <location>
        <begin position="82"/>
        <end position="107"/>
    </location>
</feature>
<evidence type="ECO:0000256" key="1">
    <source>
        <dbReference type="ARBA" id="ARBA00022443"/>
    </source>
</evidence>
<dbReference type="PANTHER" id="PTHR14167:SF116">
    <property type="entry name" value="CAP, ISOFORM AC"/>
    <property type="match status" value="1"/>
</dbReference>
<feature type="domain" description="SH3" evidence="4">
    <location>
        <begin position="7"/>
        <end position="66"/>
    </location>
</feature>
<dbReference type="InterPro" id="IPR036028">
    <property type="entry name" value="SH3-like_dom_sf"/>
</dbReference>
<feature type="compositionally biased region" description="Low complexity" evidence="3">
    <location>
        <begin position="232"/>
        <end position="241"/>
    </location>
</feature>
<dbReference type="InterPro" id="IPR050384">
    <property type="entry name" value="Endophilin_SH3RF"/>
</dbReference>
<dbReference type="EMBL" id="ML122274">
    <property type="protein sequence ID" value="RPD58534.1"/>
    <property type="molecule type" value="Genomic_DNA"/>
</dbReference>